<dbReference type="Proteomes" id="UP000298663">
    <property type="component" value="Unassembled WGS sequence"/>
</dbReference>
<evidence type="ECO:0000313" key="1">
    <source>
        <dbReference type="EMBL" id="TKR76174.1"/>
    </source>
</evidence>
<dbReference type="EMBL" id="AZBU02000005">
    <property type="protein sequence ID" value="TKR76174.1"/>
    <property type="molecule type" value="Genomic_DNA"/>
</dbReference>
<organism evidence="1 2">
    <name type="scientific">Steinernema carpocapsae</name>
    <name type="common">Entomopathogenic nematode</name>
    <dbReference type="NCBI Taxonomy" id="34508"/>
    <lineage>
        <taxon>Eukaryota</taxon>
        <taxon>Metazoa</taxon>
        <taxon>Ecdysozoa</taxon>
        <taxon>Nematoda</taxon>
        <taxon>Chromadorea</taxon>
        <taxon>Rhabditida</taxon>
        <taxon>Tylenchina</taxon>
        <taxon>Panagrolaimomorpha</taxon>
        <taxon>Strongyloidoidea</taxon>
        <taxon>Steinernematidae</taxon>
        <taxon>Steinernema</taxon>
    </lineage>
</organism>
<accession>A0A4U5N1S3</accession>
<comment type="caution">
    <text evidence="1">The sequence shown here is derived from an EMBL/GenBank/DDBJ whole genome shotgun (WGS) entry which is preliminary data.</text>
</comment>
<evidence type="ECO:0000313" key="2">
    <source>
        <dbReference type="Proteomes" id="UP000298663"/>
    </source>
</evidence>
<name>A0A4U5N1S3_STECR</name>
<dbReference type="AlphaFoldDB" id="A0A4U5N1S3"/>
<reference evidence="1 2" key="1">
    <citation type="journal article" date="2015" name="Genome Biol.">
        <title>Comparative genomics of Steinernema reveals deeply conserved gene regulatory networks.</title>
        <authorList>
            <person name="Dillman A.R."/>
            <person name="Macchietto M."/>
            <person name="Porter C.F."/>
            <person name="Rogers A."/>
            <person name="Williams B."/>
            <person name="Antoshechkin I."/>
            <person name="Lee M.M."/>
            <person name="Goodwin Z."/>
            <person name="Lu X."/>
            <person name="Lewis E.E."/>
            <person name="Goodrich-Blair H."/>
            <person name="Stock S.P."/>
            <person name="Adams B.J."/>
            <person name="Sternberg P.W."/>
            <person name="Mortazavi A."/>
        </authorList>
    </citation>
    <scope>NUCLEOTIDE SEQUENCE [LARGE SCALE GENOMIC DNA]</scope>
    <source>
        <strain evidence="1 2">ALL</strain>
    </source>
</reference>
<keyword evidence="2" id="KW-1185">Reference proteome</keyword>
<gene>
    <name evidence="1" type="ORF">L596_017356</name>
</gene>
<protein>
    <submittedName>
        <fullName evidence="1">Uncharacterized protein</fullName>
    </submittedName>
</protein>
<reference evidence="1 2" key="2">
    <citation type="journal article" date="2019" name="G3 (Bethesda)">
        <title>Hybrid Assembly of the Genome of the Entomopathogenic Nematode Steinernema carpocapsae Identifies the X-Chromosome.</title>
        <authorList>
            <person name="Serra L."/>
            <person name="Macchietto M."/>
            <person name="Macias-Munoz A."/>
            <person name="McGill C.J."/>
            <person name="Rodriguez I.M."/>
            <person name="Rodriguez B."/>
            <person name="Murad R."/>
            <person name="Mortazavi A."/>
        </authorList>
    </citation>
    <scope>NUCLEOTIDE SEQUENCE [LARGE SCALE GENOMIC DNA]</scope>
    <source>
        <strain evidence="1 2">ALL</strain>
    </source>
</reference>
<sequence length="74" mass="8603">METIFEIGFYILDFLKLKVIFANVTLRNCFVVSYHSNKLFRSKNVVIPVARDNPKARNSKKALEEKKEDIKNGL</sequence>
<proteinExistence type="predicted"/>